<sequence length="127" mass="13209">MSPQQTIFTAVRNNDPAAITAAVSADSSVLDARDERGSTPLVLAGYLNHPESVKALVEAGADVNTVSGTGTALMGVCFKGYPDIARYLIEAGADVNISIERMGTALTFANMGKHTDVIELLKANGAK</sequence>
<evidence type="ECO:0000256" key="1">
    <source>
        <dbReference type="ARBA" id="ARBA00022737"/>
    </source>
</evidence>
<keyword evidence="2 3" id="KW-0040">ANK repeat</keyword>
<dbReference type="PANTHER" id="PTHR24173">
    <property type="entry name" value="ANKYRIN REPEAT CONTAINING"/>
    <property type="match status" value="1"/>
</dbReference>
<dbReference type="SMART" id="SM00248">
    <property type="entry name" value="ANK"/>
    <property type="match status" value="2"/>
</dbReference>
<dbReference type="PROSITE" id="PS50088">
    <property type="entry name" value="ANK_REPEAT"/>
    <property type="match status" value="1"/>
</dbReference>
<evidence type="ECO:0000313" key="4">
    <source>
        <dbReference type="EMBL" id="TXF91275.1"/>
    </source>
</evidence>
<dbReference type="Gene3D" id="1.25.40.20">
    <property type="entry name" value="Ankyrin repeat-containing domain"/>
    <property type="match status" value="1"/>
</dbReference>
<keyword evidence="1" id="KW-0677">Repeat</keyword>
<proteinExistence type="predicted"/>
<dbReference type="OrthoDB" id="5657095at2"/>
<dbReference type="RefSeq" id="WP_147929294.1">
    <property type="nucleotide sequence ID" value="NZ_VOXD01000003.1"/>
</dbReference>
<gene>
    <name evidence="4" type="ORF">FUA23_03360</name>
</gene>
<feature type="repeat" description="ANK" evidence="3">
    <location>
        <begin position="36"/>
        <end position="68"/>
    </location>
</feature>
<protein>
    <submittedName>
        <fullName evidence="4">Ankyrin repeat domain-containing protein</fullName>
    </submittedName>
</protein>
<organism evidence="4 5">
    <name type="scientific">Neolewinella aurantiaca</name>
    <dbReference type="NCBI Taxonomy" id="2602767"/>
    <lineage>
        <taxon>Bacteria</taxon>
        <taxon>Pseudomonadati</taxon>
        <taxon>Bacteroidota</taxon>
        <taxon>Saprospiria</taxon>
        <taxon>Saprospirales</taxon>
        <taxon>Lewinellaceae</taxon>
        <taxon>Neolewinella</taxon>
    </lineage>
</organism>
<dbReference type="PROSITE" id="PS50297">
    <property type="entry name" value="ANK_REP_REGION"/>
    <property type="match status" value="1"/>
</dbReference>
<dbReference type="EMBL" id="VOXD01000003">
    <property type="protein sequence ID" value="TXF91275.1"/>
    <property type="molecule type" value="Genomic_DNA"/>
</dbReference>
<name>A0A5C7G0M6_9BACT</name>
<dbReference type="PRINTS" id="PR01415">
    <property type="entry name" value="ANKYRIN"/>
</dbReference>
<reference evidence="4 5" key="1">
    <citation type="submission" date="2019-08" db="EMBL/GenBank/DDBJ databases">
        <title>Lewinella sp. strain SSH13 Genome sequencing and assembly.</title>
        <authorList>
            <person name="Kim I."/>
        </authorList>
    </citation>
    <scope>NUCLEOTIDE SEQUENCE [LARGE SCALE GENOMIC DNA]</scope>
    <source>
        <strain evidence="4 5">SSH13</strain>
    </source>
</reference>
<dbReference type="InterPro" id="IPR002110">
    <property type="entry name" value="Ankyrin_rpt"/>
</dbReference>
<dbReference type="PANTHER" id="PTHR24173:SF83">
    <property type="entry name" value="SOCS BOX DOMAIN-CONTAINING PROTEIN"/>
    <property type="match status" value="1"/>
</dbReference>
<evidence type="ECO:0000256" key="3">
    <source>
        <dbReference type="PROSITE-ProRule" id="PRU00023"/>
    </source>
</evidence>
<dbReference type="Pfam" id="PF12796">
    <property type="entry name" value="Ank_2"/>
    <property type="match status" value="1"/>
</dbReference>
<evidence type="ECO:0000313" key="5">
    <source>
        <dbReference type="Proteomes" id="UP000321907"/>
    </source>
</evidence>
<keyword evidence="5" id="KW-1185">Reference proteome</keyword>
<accession>A0A5C7G0M6</accession>
<dbReference type="AlphaFoldDB" id="A0A5C7G0M6"/>
<dbReference type="Proteomes" id="UP000321907">
    <property type="component" value="Unassembled WGS sequence"/>
</dbReference>
<dbReference type="SUPFAM" id="SSF48403">
    <property type="entry name" value="Ankyrin repeat"/>
    <property type="match status" value="1"/>
</dbReference>
<comment type="caution">
    <text evidence="4">The sequence shown here is derived from an EMBL/GenBank/DDBJ whole genome shotgun (WGS) entry which is preliminary data.</text>
</comment>
<evidence type="ECO:0000256" key="2">
    <source>
        <dbReference type="ARBA" id="ARBA00023043"/>
    </source>
</evidence>
<dbReference type="InterPro" id="IPR036770">
    <property type="entry name" value="Ankyrin_rpt-contain_sf"/>
</dbReference>